<dbReference type="CDD" id="cd07067">
    <property type="entry name" value="HP_PGM_like"/>
    <property type="match status" value="1"/>
</dbReference>
<dbReference type="AlphaFoldDB" id="A0A2D2AUM5"/>
<evidence type="ECO:0000256" key="1">
    <source>
        <dbReference type="ARBA" id="ARBA00022801"/>
    </source>
</evidence>
<dbReference type="KEGG" id="cmb:CSW64_04425"/>
<dbReference type="Gene3D" id="3.40.50.1240">
    <property type="entry name" value="Phosphoglycerate mutase-like"/>
    <property type="match status" value="1"/>
</dbReference>
<feature type="region of interest" description="Disordered" evidence="2">
    <location>
        <begin position="1"/>
        <end position="27"/>
    </location>
</feature>
<dbReference type="RefSeq" id="WP_099620965.1">
    <property type="nucleotide sequence ID" value="NZ_CP024201.1"/>
</dbReference>
<evidence type="ECO:0000313" key="4">
    <source>
        <dbReference type="Proteomes" id="UP000228945"/>
    </source>
</evidence>
<dbReference type="SMART" id="SM00855">
    <property type="entry name" value="PGAM"/>
    <property type="match status" value="1"/>
</dbReference>
<dbReference type="Pfam" id="PF00300">
    <property type="entry name" value="His_Phos_1"/>
    <property type="match status" value="1"/>
</dbReference>
<dbReference type="InterPro" id="IPR051021">
    <property type="entry name" value="Mito_Ser/Thr_phosphatase"/>
</dbReference>
<accession>A0A2D2AUM5</accession>
<proteinExistence type="predicted"/>
<evidence type="ECO:0000313" key="3">
    <source>
        <dbReference type="EMBL" id="ATQ41708.1"/>
    </source>
</evidence>
<evidence type="ECO:0000256" key="2">
    <source>
        <dbReference type="SAM" id="MobiDB-lite"/>
    </source>
</evidence>
<dbReference type="EMBL" id="CP024201">
    <property type="protein sequence ID" value="ATQ41708.1"/>
    <property type="molecule type" value="Genomic_DNA"/>
</dbReference>
<dbReference type="InterPro" id="IPR013078">
    <property type="entry name" value="His_Pase_superF_clade-1"/>
</dbReference>
<sequence>MKRLILMRHGKTERSHPGGDVERRLTDRGRNDAGLMGRLLADEALAPDLALVSAATRTQQTWDELAPAFPKAESRVLKALYHAAADQILFEVEAVADEADTIMIVGHNPGLHELTLVLLRQGGAGSALMARAESRFPTATVAAFTFDEAGRPVYDGLFYAADHGGGGGE</sequence>
<reference evidence="3 4" key="1">
    <citation type="submission" date="2017-10" db="EMBL/GenBank/DDBJ databases">
        <title>Genome sequence of Caulobacter mirabilis FWC38.</title>
        <authorList>
            <person name="Fiebig A."/>
            <person name="Crosson S."/>
        </authorList>
    </citation>
    <scope>NUCLEOTIDE SEQUENCE [LARGE SCALE GENOMIC DNA]</scope>
    <source>
        <strain evidence="3 4">FWC 38</strain>
    </source>
</reference>
<dbReference type="PANTHER" id="PTHR20935:SF1">
    <property type="entry name" value="SLL1549 PROTEIN"/>
    <property type="match status" value="1"/>
</dbReference>
<dbReference type="GO" id="GO:0016787">
    <property type="term" value="F:hydrolase activity"/>
    <property type="evidence" value="ECO:0007669"/>
    <property type="project" value="UniProtKB-KW"/>
</dbReference>
<dbReference type="Proteomes" id="UP000228945">
    <property type="component" value="Chromosome"/>
</dbReference>
<dbReference type="SUPFAM" id="SSF53254">
    <property type="entry name" value="Phosphoglycerate mutase-like"/>
    <property type="match status" value="1"/>
</dbReference>
<keyword evidence="4" id="KW-1185">Reference proteome</keyword>
<organism evidence="3 4">
    <name type="scientific">Caulobacter mirabilis</name>
    <dbReference type="NCBI Taxonomy" id="69666"/>
    <lineage>
        <taxon>Bacteria</taxon>
        <taxon>Pseudomonadati</taxon>
        <taxon>Pseudomonadota</taxon>
        <taxon>Alphaproteobacteria</taxon>
        <taxon>Caulobacterales</taxon>
        <taxon>Caulobacteraceae</taxon>
        <taxon>Caulobacter</taxon>
    </lineage>
</organism>
<gene>
    <name evidence="3" type="ORF">CSW64_04425</name>
</gene>
<dbReference type="InterPro" id="IPR029033">
    <property type="entry name" value="His_PPase_superfam"/>
</dbReference>
<keyword evidence="1" id="KW-0378">Hydrolase</keyword>
<dbReference type="PANTHER" id="PTHR20935">
    <property type="entry name" value="PHOSPHOGLYCERATE MUTASE-RELATED"/>
    <property type="match status" value="1"/>
</dbReference>
<feature type="compositionally biased region" description="Basic and acidic residues" evidence="2">
    <location>
        <begin position="10"/>
        <end position="27"/>
    </location>
</feature>
<name>A0A2D2AUM5_9CAUL</name>
<protein>
    <submittedName>
        <fullName evidence="3">Phosphohistidine phosphatase</fullName>
    </submittedName>
</protein>
<dbReference type="OrthoDB" id="9810154at2"/>